<dbReference type="InterPro" id="IPR035093">
    <property type="entry name" value="RelE/ParE_toxin_dom_sf"/>
</dbReference>
<dbReference type="EMBL" id="LANQ01000001">
    <property type="protein sequence ID" value="KJV58537.1"/>
    <property type="molecule type" value="Genomic_DNA"/>
</dbReference>
<protein>
    <submittedName>
        <fullName evidence="2">Plasmid stabilization system family protein</fullName>
    </submittedName>
</protein>
<comment type="caution">
    <text evidence="2">The sequence shown here is derived from an EMBL/GenBank/DDBJ whole genome shotgun (WGS) entry which is preliminary data.</text>
</comment>
<proteinExistence type="predicted"/>
<dbReference type="RefSeq" id="WP_011270373.1">
    <property type="nucleotide sequence ID" value="NZ_LANQ01000001.1"/>
</dbReference>
<dbReference type="PATRIC" id="fig|1359196.3.peg.895"/>
<dbReference type="SUPFAM" id="SSF143011">
    <property type="entry name" value="RelE-like"/>
    <property type="match status" value="1"/>
</dbReference>
<keyword evidence="1" id="KW-1277">Toxin-antitoxin system</keyword>
<name>A0A0F3MSV9_RICFI</name>
<dbReference type="InterPro" id="IPR007712">
    <property type="entry name" value="RelE/ParE_toxin"/>
</dbReference>
<sequence length="92" mass="10952">MTLILSKSSQKFIEKLDIKQARQIAIKIKELYELINHPNDSKLLKSSAEQYYRVDVGEFRIIYQKDKIKTCIFLIGKRNDGEVYKLFKRKIK</sequence>
<reference evidence="2 3" key="1">
    <citation type="submission" date="2015-01" db="EMBL/GenBank/DDBJ databases">
        <title>Genome Sequencing of Rickettsiales.</title>
        <authorList>
            <person name="Daugherty S.C."/>
            <person name="Su Q."/>
            <person name="Abolude K."/>
            <person name="Beier-Sexton M."/>
            <person name="Carlyon J.A."/>
            <person name="Carter R."/>
            <person name="Day N.P."/>
            <person name="Dumler S.J."/>
            <person name="Dyachenko V."/>
            <person name="Godinez A."/>
            <person name="Kurtti T.J."/>
            <person name="Lichay M."/>
            <person name="Mullins K.E."/>
            <person name="Ott S."/>
            <person name="Pappas-Brown V."/>
            <person name="Paris D.H."/>
            <person name="Patel P."/>
            <person name="Richards A.L."/>
            <person name="Sadzewicz L."/>
            <person name="Sears K."/>
            <person name="Seidman D."/>
            <person name="Sengamalay N."/>
            <person name="Stenos J."/>
            <person name="Tallon L.J."/>
            <person name="Vincent G."/>
            <person name="Fraser C.M."/>
            <person name="Munderloh U."/>
            <person name="Dunning-Hotopp J.C."/>
        </authorList>
    </citation>
    <scope>NUCLEOTIDE SEQUENCE [LARGE SCALE GENOMIC DNA]</scope>
    <source>
        <strain evidence="2 3">Pedreira</strain>
    </source>
</reference>
<organism evidence="2 3">
    <name type="scientific">Rickettsia felis str. Pedreira</name>
    <dbReference type="NCBI Taxonomy" id="1359196"/>
    <lineage>
        <taxon>Bacteria</taxon>
        <taxon>Pseudomonadati</taxon>
        <taxon>Pseudomonadota</taxon>
        <taxon>Alphaproteobacteria</taxon>
        <taxon>Rickettsiales</taxon>
        <taxon>Rickettsiaceae</taxon>
        <taxon>Rickettsieae</taxon>
        <taxon>Rickettsia</taxon>
        <taxon>spotted fever group</taxon>
    </lineage>
</organism>
<gene>
    <name evidence="2" type="ORF">RFEPED_0923</name>
</gene>
<dbReference type="AlphaFoldDB" id="A0A0F3MSV9"/>
<accession>A0A0F3MSV9</accession>
<dbReference type="Gene3D" id="3.30.2310.20">
    <property type="entry name" value="RelE-like"/>
    <property type="match status" value="1"/>
</dbReference>
<evidence type="ECO:0000313" key="2">
    <source>
        <dbReference type="EMBL" id="KJV58537.1"/>
    </source>
</evidence>
<evidence type="ECO:0000256" key="1">
    <source>
        <dbReference type="ARBA" id="ARBA00022649"/>
    </source>
</evidence>
<evidence type="ECO:0000313" key="3">
    <source>
        <dbReference type="Proteomes" id="UP000033475"/>
    </source>
</evidence>
<dbReference type="Proteomes" id="UP000033475">
    <property type="component" value="Unassembled WGS sequence"/>
</dbReference>
<dbReference type="Pfam" id="PF05016">
    <property type="entry name" value="ParE_toxin"/>
    <property type="match status" value="1"/>
</dbReference>